<keyword evidence="2" id="KW-1185">Reference proteome</keyword>
<dbReference type="OrthoDB" id="2085687at2"/>
<evidence type="ECO:0000313" key="1">
    <source>
        <dbReference type="EMBL" id="GCF92196.1"/>
    </source>
</evidence>
<dbReference type="EMBL" id="BJCC01000001">
    <property type="protein sequence ID" value="GCF92196.1"/>
    <property type="molecule type" value="Genomic_DNA"/>
</dbReference>
<dbReference type="Proteomes" id="UP000290567">
    <property type="component" value="Unassembled WGS sequence"/>
</dbReference>
<sequence>MGFPNIGMHYFVKGFNKLDIRFPVTKQTLIEKAGDLQIKTWDDQYTPLREIFESMVPEEYPNGTAFMCAYTSANLQMPKKMFLETND</sequence>
<reference evidence="2" key="1">
    <citation type="submission" date="2019-02" db="EMBL/GenBank/DDBJ databases">
        <title>Draft genome sequence of Enterococcus sp. Gos25-1.</title>
        <authorList>
            <person name="Tanaka N."/>
            <person name="Shiwa Y."/>
            <person name="Fujita N."/>
        </authorList>
    </citation>
    <scope>NUCLEOTIDE SEQUENCE [LARGE SCALE GENOMIC DNA]</scope>
    <source>
        <strain evidence="2">Gos25-1</strain>
    </source>
</reference>
<protein>
    <submittedName>
        <fullName evidence="1">Uncharacterized protein</fullName>
    </submittedName>
</protein>
<name>A0A4P5P461_9ENTE</name>
<accession>A0A4P5P461</accession>
<evidence type="ECO:0000313" key="2">
    <source>
        <dbReference type="Proteomes" id="UP000290567"/>
    </source>
</evidence>
<proteinExistence type="predicted"/>
<gene>
    <name evidence="1" type="ORF">NRIC_00870</name>
</gene>
<dbReference type="AlphaFoldDB" id="A0A4P5P461"/>
<comment type="caution">
    <text evidence="1">The sequence shown here is derived from an EMBL/GenBank/DDBJ whole genome shotgun (WGS) entry which is preliminary data.</text>
</comment>
<organism evidence="1 2">
    <name type="scientific">Enterococcus florum</name>
    <dbReference type="NCBI Taxonomy" id="2480627"/>
    <lineage>
        <taxon>Bacteria</taxon>
        <taxon>Bacillati</taxon>
        <taxon>Bacillota</taxon>
        <taxon>Bacilli</taxon>
        <taxon>Lactobacillales</taxon>
        <taxon>Enterococcaceae</taxon>
        <taxon>Enterococcus</taxon>
    </lineage>
</organism>
<dbReference type="RefSeq" id="WP_146620715.1">
    <property type="nucleotide sequence ID" value="NZ_BJCC01000001.1"/>
</dbReference>